<accession>E6QJB3</accession>
<gene>
    <name evidence="1" type="ORF">CARN6_0661</name>
</gene>
<comment type="caution">
    <text evidence="1">The sequence shown here is derived from an EMBL/GenBank/DDBJ whole genome shotgun (WGS) entry which is preliminary data.</text>
</comment>
<proteinExistence type="predicted"/>
<dbReference type="EMBL" id="CABQ01000087">
    <property type="protein sequence ID" value="CBI07329.1"/>
    <property type="molecule type" value="Genomic_DNA"/>
</dbReference>
<protein>
    <submittedName>
        <fullName evidence="1">Uncharacterized protein</fullName>
    </submittedName>
</protein>
<name>E6QJB3_9ZZZZ</name>
<dbReference type="AlphaFoldDB" id="E6QJB3"/>
<organism evidence="1">
    <name type="scientific">mine drainage metagenome</name>
    <dbReference type="NCBI Taxonomy" id="410659"/>
    <lineage>
        <taxon>unclassified sequences</taxon>
        <taxon>metagenomes</taxon>
        <taxon>ecological metagenomes</taxon>
    </lineage>
</organism>
<reference evidence="1" key="1">
    <citation type="submission" date="2009-10" db="EMBL/GenBank/DDBJ databases">
        <title>Diversity of trophic interactions inside an arsenic-rich microbial ecosystem.</title>
        <authorList>
            <person name="Bertin P.N."/>
            <person name="Heinrich-Salmeron A."/>
            <person name="Pelletier E."/>
            <person name="Goulhen-Chollet F."/>
            <person name="Arsene-Ploetze F."/>
            <person name="Gallien S."/>
            <person name="Calteau A."/>
            <person name="Vallenet D."/>
            <person name="Casiot C."/>
            <person name="Chane-Woon-Ming B."/>
            <person name="Giloteaux L."/>
            <person name="Barakat M."/>
            <person name="Bonnefoy V."/>
            <person name="Bruneel O."/>
            <person name="Chandler M."/>
            <person name="Cleiss J."/>
            <person name="Duran R."/>
            <person name="Elbaz-Poulichet F."/>
            <person name="Fonknechten N."/>
            <person name="Lauga B."/>
            <person name="Mornico D."/>
            <person name="Ortet P."/>
            <person name="Schaeffer C."/>
            <person name="Siguier P."/>
            <person name="Alexander Thil Smith A."/>
            <person name="Van Dorsselaer A."/>
            <person name="Weissenbach J."/>
            <person name="Medigue C."/>
            <person name="Le Paslier D."/>
        </authorList>
    </citation>
    <scope>NUCLEOTIDE SEQUENCE</scope>
</reference>
<sequence>MANLQHTAERIFRHVDTGRLPVGYALAMGAIIDAHDDDPDFHDWADTVTGSTVEILIARMVRNGKWDDPAWLQEYIREASLKENTA</sequence>
<evidence type="ECO:0000313" key="1">
    <source>
        <dbReference type="EMBL" id="CBI07329.1"/>
    </source>
</evidence>